<dbReference type="PANTHER" id="PTHR14224">
    <property type="entry name" value="SIMILAR TO PREFERENTIALLY EXPRESSED ANTIGEN IN MELANOMA-LIKE 3"/>
    <property type="match status" value="1"/>
</dbReference>
<dbReference type="GO" id="GO:0045892">
    <property type="term" value="P:negative regulation of DNA-templated transcription"/>
    <property type="evidence" value="ECO:0007669"/>
    <property type="project" value="InterPro"/>
</dbReference>
<evidence type="ECO:0000256" key="4">
    <source>
        <dbReference type="ARBA" id="ARBA00067566"/>
    </source>
</evidence>
<accession>A0A3B3RPI1</accession>
<dbReference type="InterPro" id="IPR032675">
    <property type="entry name" value="LRR_dom_sf"/>
</dbReference>
<dbReference type="FunFam" id="3.80.10.10:FF:000313">
    <property type="entry name" value="Leucine rich repeat containing 14B"/>
    <property type="match status" value="1"/>
</dbReference>
<evidence type="ECO:0000256" key="3">
    <source>
        <dbReference type="ARBA" id="ARBA00022737"/>
    </source>
</evidence>
<protein>
    <recommendedName>
        <fullName evidence="4">Leucine-rich repeat-containing protein 14B</fullName>
    </recommendedName>
</protein>
<evidence type="ECO:0000256" key="1">
    <source>
        <dbReference type="ARBA" id="ARBA00009552"/>
    </source>
</evidence>
<reference evidence="5" key="2">
    <citation type="submission" date="2025-09" db="UniProtKB">
        <authorList>
            <consortium name="Ensembl"/>
        </authorList>
    </citation>
    <scope>IDENTIFICATION</scope>
</reference>
<reference evidence="5" key="1">
    <citation type="submission" date="2025-08" db="UniProtKB">
        <authorList>
            <consortium name="Ensembl"/>
        </authorList>
    </citation>
    <scope>IDENTIFICATION</scope>
</reference>
<dbReference type="Proteomes" id="UP000261540">
    <property type="component" value="Unplaced"/>
</dbReference>
<dbReference type="InterPro" id="IPR026271">
    <property type="entry name" value="PRAME"/>
</dbReference>
<evidence type="ECO:0000256" key="2">
    <source>
        <dbReference type="ARBA" id="ARBA00022614"/>
    </source>
</evidence>
<name>A0A3B3RPI1_9TELE</name>
<dbReference type="GO" id="GO:0043066">
    <property type="term" value="P:negative regulation of apoptotic process"/>
    <property type="evidence" value="ECO:0007669"/>
    <property type="project" value="InterPro"/>
</dbReference>
<dbReference type="PIRSF" id="PIRSF038286">
    <property type="entry name" value="PRAME"/>
    <property type="match status" value="1"/>
</dbReference>
<evidence type="ECO:0000313" key="5">
    <source>
        <dbReference type="Ensembl" id="ENSPKIP00000020497.1"/>
    </source>
</evidence>
<dbReference type="CTD" id="389257"/>
<keyword evidence="3" id="KW-0677">Repeat</keyword>
<keyword evidence="2" id="KW-0433">Leucine-rich repeat</keyword>
<dbReference type="InterPro" id="IPR050694">
    <property type="entry name" value="LRRC14/PRAME"/>
</dbReference>
<dbReference type="SUPFAM" id="SSF52047">
    <property type="entry name" value="RNI-like"/>
    <property type="match status" value="1"/>
</dbReference>
<evidence type="ECO:0000313" key="6">
    <source>
        <dbReference type="Proteomes" id="UP000261540"/>
    </source>
</evidence>
<dbReference type="GeneTree" id="ENSGT01030000234531"/>
<dbReference type="KEGG" id="pki:111834087"/>
<proteinExistence type="inferred from homology"/>
<organism evidence="5 6">
    <name type="scientific">Paramormyrops kingsleyae</name>
    <dbReference type="NCBI Taxonomy" id="1676925"/>
    <lineage>
        <taxon>Eukaryota</taxon>
        <taxon>Metazoa</taxon>
        <taxon>Chordata</taxon>
        <taxon>Craniata</taxon>
        <taxon>Vertebrata</taxon>
        <taxon>Euteleostomi</taxon>
        <taxon>Actinopterygii</taxon>
        <taxon>Neopterygii</taxon>
        <taxon>Teleostei</taxon>
        <taxon>Osteoglossocephala</taxon>
        <taxon>Osteoglossomorpha</taxon>
        <taxon>Osteoglossiformes</taxon>
        <taxon>Mormyridae</taxon>
        <taxon>Paramormyrops</taxon>
    </lineage>
</organism>
<keyword evidence="6" id="KW-1185">Reference proteome</keyword>
<dbReference type="PANTHER" id="PTHR14224:SF27">
    <property type="entry name" value="LEUCINE-RICH REPEAT-CONTAINING PROTEIN 14B"/>
    <property type="match status" value="1"/>
</dbReference>
<comment type="similarity">
    <text evidence="1">Belongs to the PRAME family. LRRC14 subfamily.</text>
</comment>
<dbReference type="GO" id="GO:0005737">
    <property type="term" value="C:cytoplasm"/>
    <property type="evidence" value="ECO:0007669"/>
    <property type="project" value="TreeGrafter"/>
</dbReference>
<sequence>MKTLKFLAAESFARGGSHSAESIGFLSHNLYPLLFKAAYLHERPQLLHALVQAWPLAQLDLNRLLGRTADCGEDLTEHTCHSCLEALLYGLRDHVLSSGATYAKSLRSVDLTGLRDVERQHCPCGRTLGRWGRTQLAARMCLEALVTSQKGGEGPMRPVDIRLNAFVTGRSYEEVSHALALRAHSPLRLCCVALRTDSLSLKQLAYVMRLADPPALRRLEVVHNVHLEAPHLEQLLSRVPFCELCSLTLPARALDVRRLGPGDEGLLGTIGELLSRLKQLTELYLAFSTLTGHLRRLLSPLKTPLRCLELANCSLNSADMVYLANSLHSEHLVSLDLSGHALAEAFPHAFLKLLRRCAGTLASLTLEECGLEEQHLELLAGALAPCRALRQLKLLGNPLSSRALNVLLAGLALHHSLRYVELPVPRECYPADAAYPLDEAELLRYDRTRFEEARAEQLALLQQEGRPDVEVCTPLLGAYDPEINETSNELGMLMLHSFKDILGNFMDSITAQK</sequence>
<dbReference type="OrthoDB" id="8875973at2759"/>
<dbReference type="GO" id="GO:0045596">
    <property type="term" value="P:negative regulation of cell differentiation"/>
    <property type="evidence" value="ECO:0007669"/>
    <property type="project" value="InterPro"/>
</dbReference>
<dbReference type="AlphaFoldDB" id="A0A3B3RPI1"/>
<dbReference type="Gene3D" id="3.80.10.10">
    <property type="entry name" value="Ribonuclease Inhibitor"/>
    <property type="match status" value="1"/>
</dbReference>
<dbReference type="STRING" id="1676925.ENSPKIP00000020497"/>
<dbReference type="Ensembl" id="ENSPKIT00000001114.1">
    <property type="protein sequence ID" value="ENSPKIP00000020497.1"/>
    <property type="gene ID" value="ENSPKIG00000005256.1"/>
</dbReference>
<dbReference type="GO" id="GO:0008284">
    <property type="term" value="P:positive regulation of cell population proliferation"/>
    <property type="evidence" value="ECO:0007669"/>
    <property type="project" value="InterPro"/>
</dbReference>